<evidence type="ECO:0000313" key="3">
    <source>
        <dbReference type="Proteomes" id="UP000800200"/>
    </source>
</evidence>
<gene>
    <name evidence="2" type="ORF">K469DRAFT_649646</name>
</gene>
<keyword evidence="1" id="KW-1133">Transmembrane helix</keyword>
<keyword evidence="1" id="KW-0472">Membrane</keyword>
<name>A0A6A6EWI2_9PEZI</name>
<proteinExistence type="predicted"/>
<feature type="transmembrane region" description="Helical" evidence="1">
    <location>
        <begin position="547"/>
        <end position="573"/>
    </location>
</feature>
<feature type="transmembrane region" description="Helical" evidence="1">
    <location>
        <begin position="67"/>
        <end position="91"/>
    </location>
</feature>
<dbReference type="AlphaFoldDB" id="A0A6A6EWI2"/>
<organism evidence="2 3">
    <name type="scientific">Zopfia rhizophila CBS 207.26</name>
    <dbReference type="NCBI Taxonomy" id="1314779"/>
    <lineage>
        <taxon>Eukaryota</taxon>
        <taxon>Fungi</taxon>
        <taxon>Dikarya</taxon>
        <taxon>Ascomycota</taxon>
        <taxon>Pezizomycotina</taxon>
        <taxon>Dothideomycetes</taxon>
        <taxon>Dothideomycetes incertae sedis</taxon>
        <taxon>Zopfiaceae</taxon>
        <taxon>Zopfia</taxon>
    </lineage>
</organism>
<reference evidence="2" key="1">
    <citation type="journal article" date="2020" name="Stud. Mycol.">
        <title>101 Dothideomycetes genomes: a test case for predicting lifestyles and emergence of pathogens.</title>
        <authorList>
            <person name="Haridas S."/>
            <person name="Albert R."/>
            <person name="Binder M."/>
            <person name="Bloem J."/>
            <person name="Labutti K."/>
            <person name="Salamov A."/>
            <person name="Andreopoulos B."/>
            <person name="Baker S."/>
            <person name="Barry K."/>
            <person name="Bills G."/>
            <person name="Bluhm B."/>
            <person name="Cannon C."/>
            <person name="Castanera R."/>
            <person name="Culley D."/>
            <person name="Daum C."/>
            <person name="Ezra D."/>
            <person name="Gonzalez J."/>
            <person name="Henrissat B."/>
            <person name="Kuo A."/>
            <person name="Liang C."/>
            <person name="Lipzen A."/>
            <person name="Lutzoni F."/>
            <person name="Magnuson J."/>
            <person name="Mondo S."/>
            <person name="Nolan M."/>
            <person name="Ohm R."/>
            <person name="Pangilinan J."/>
            <person name="Park H.-J."/>
            <person name="Ramirez L."/>
            <person name="Alfaro M."/>
            <person name="Sun H."/>
            <person name="Tritt A."/>
            <person name="Yoshinaga Y."/>
            <person name="Zwiers L.-H."/>
            <person name="Turgeon B."/>
            <person name="Goodwin S."/>
            <person name="Spatafora J."/>
            <person name="Crous P."/>
            <person name="Grigoriev I."/>
        </authorList>
    </citation>
    <scope>NUCLEOTIDE SEQUENCE</scope>
    <source>
        <strain evidence="2">CBS 207.26</strain>
    </source>
</reference>
<dbReference type="EMBL" id="ML994610">
    <property type="protein sequence ID" value="KAF2195565.1"/>
    <property type="molecule type" value="Genomic_DNA"/>
</dbReference>
<evidence type="ECO:0000313" key="2">
    <source>
        <dbReference type="EMBL" id="KAF2195565.1"/>
    </source>
</evidence>
<dbReference type="Proteomes" id="UP000800200">
    <property type="component" value="Unassembled WGS sequence"/>
</dbReference>
<protein>
    <submittedName>
        <fullName evidence="2">Uncharacterized protein</fullName>
    </submittedName>
</protein>
<dbReference type="OrthoDB" id="3344043at2759"/>
<feature type="transmembrane region" description="Helical" evidence="1">
    <location>
        <begin position="7"/>
        <end position="30"/>
    </location>
</feature>
<keyword evidence="3" id="KW-1185">Reference proteome</keyword>
<evidence type="ECO:0000256" key="1">
    <source>
        <dbReference type="SAM" id="Phobius"/>
    </source>
</evidence>
<sequence>MQHTRKIILQCLLVTTPMLASSIIVLYIVYAQLIEEGCPSQELCPGPNLTNVTLKTHYYVDFPAARLAFISSWSSTVSFALVGFLMAIYAYTNAATLLDASENADQESLPSPHQMSVLLRILNAELIVLYSLATSKLRKVFWDRAKDDDLSQRTSPIVGASIMVLLAGITASLLIQAADVYFHIAAEAIELVQVQSLPSATHQFSRGLAPWCLNRPTLGMMGQKNFFGCGITAQPAPYNNATSLAPTNASIIQDLKNSDSDQHNILNFTDSNDIQYAVVGPANVDASFDWKATSFGVSTTCAAIPEGACDLSTPIDNAKDGQGSPVMLIPFNCTKGRAGIDITGNLTSHNTKVHMLGFHKYAEESAPFLNNTISYSEDFDAILQRINAGEDANGIFRNPWSALALRKIPSAVQGDFSQLLPSFKTDNRIWKSNLLGAFSLMLCNITVWDMTYTITGSEITTITKTQSNGSTAGISSMPGTRFIGTLTNIFQDESTGPFSRSSPSNFIRSFELGMSKTYSYPLASQMSGRSSLLVQTRTSKVVTRVPVAALWFLVVANLVYAMLGFGLAIWAMAQATPAVHQMQMRMSFSGLVAALFDREKFESYADNDDGLFEENSKEGAASVKKIGLRRTRTGGSSFILYR</sequence>
<feature type="transmembrane region" description="Helical" evidence="1">
    <location>
        <begin position="157"/>
        <end position="175"/>
    </location>
</feature>
<accession>A0A6A6EWI2</accession>
<keyword evidence="1" id="KW-0812">Transmembrane</keyword>